<protein>
    <recommendedName>
        <fullName evidence="4">F-box protein</fullName>
    </recommendedName>
</protein>
<accession>A0ABR1K3T0</accession>
<keyword evidence="3" id="KW-1185">Reference proteome</keyword>
<evidence type="ECO:0008006" key="4">
    <source>
        <dbReference type="Google" id="ProtNLM"/>
    </source>
</evidence>
<evidence type="ECO:0000313" key="2">
    <source>
        <dbReference type="EMBL" id="KAK7471252.1"/>
    </source>
</evidence>
<evidence type="ECO:0000256" key="1">
    <source>
        <dbReference type="SAM" id="MobiDB-lite"/>
    </source>
</evidence>
<dbReference type="Proteomes" id="UP001498398">
    <property type="component" value="Unassembled WGS sequence"/>
</dbReference>
<name>A0ABR1K3T0_9AGAR</name>
<reference evidence="2 3" key="1">
    <citation type="submission" date="2024-01" db="EMBL/GenBank/DDBJ databases">
        <title>A draft genome for the cacao thread blight pathogen Marasmiellus scandens.</title>
        <authorList>
            <person name="Baruah I.K."/>
            <person name="Leung J."/>
            <person name="Bukari Y."/>
            <person name="Amoako-Attah I."/>
            <person name="Meinhardt L.W."/>
            <person name="Bailey B.A."/>
            <person name="Cohen S.P."/>
        </authorList>
    </citation>
    <scope>NUCLEOTIDE SEQUENCE [LARGE SCALE GENOMIC DNA]</scope>
    <source>
        <strain evidence="2 3">GH-19</strain>
    </source>
</reference>
<comment type="caution">
    <text evidence="2">The sequence shown here is derived from an EMBL/GenBank/DDBJ whole genome shotgun (WGS) entry which is preliminary data.</text>
</comment>
<dbReference type="Gene3D" id="3.80.10.10">
    <property type="entry name" value="Ribonuclease Inhibitor"/>
    <property type="match status" value="1"/>
</dbReference>
<gene>
    <name evidence="2" type="ORF">VKT23_002659</name>
</gene>
<feature type="region of interest" description="Disordered" evidence="1">
    <location>
        <begin position="391"/>
        <end position="419"/>
    </location>
</feature>
<evidence type="ECO:0000313" key="3">
    <source>
        <dbReference type="Proteomes" id="UP001498398"/>
    </source>
</evidence>
<sequence length="419" mass="47587">MSLPLFLNPALEKIESFLTIHLQLSQESPLNLNIYMELSMDFGMRDLVMESLVLHVHRWKTVQFHPYLVLPSAALKNDFVLNVPLLHTLKLEHPPSDDENGDVIFDVFKNATSLRVLELGGEDLEVLELPWEQITDFTLKFVRLAPALQHASLAREATHITFSRCYWDIDEDDDDEPDYIVHNLTSLTMIIDDQDSDFFPFFEWLTLPCLSHLCISGDEDSRPQCYCVYSDDYFAPFLSRSSCNITSLSIIDVPMKAADMISFIFSITSLSTLVIDEKQLITQTTHKIVTIDFLEALTLVHNSTSKRLCHLQHLDLRFHATFPAKHVIELVRSRSIPDLGYNRTPALDGVNALKSVKIQALKSENAMAFDGDELIKAMEVCIASGLQSSLSSEFVTVGEDPKEEGENSEEEEWDTEEEL</sequence>
<dbReference type="SUPFAM" id="SSF52047">
    <property type="entry name" value="RNI-like"/>
    <property type="match status" value="1"/>
</dbReference>
<dbReference type="InterPro" id="IPR032675">
    <property type="entry name" value="LRR_dom_sf"/>
</dbReference>
<dbReference type="EMBL" id="JBANRG010000002">
    <property type="protein sequence ID" value="KAK7471252.1"/>
    <property type="molecule type" value="Genomic_DNA"/>
</dbReference>
<proteinExistence type="predicted"/>
<feature type="compositionally biased region" description="Acidic residues" evidence="1">
    <location>
        <begin position="401"/>
        <end position="419"/>
    </location>
</feature>
<organism evidence="2 3">
    <name type="scientific">Marasmiellus scandens</name>
    <dbReference type="NCBI Taxonomy" id="2682957"/>
    <lineage>
        <taxon>Eukaryota</taxon>
        <taxon>Fungi</taxon>
        <taxon>Dikarya</taxon>
        <taxon>Basidiomycota</taxon>
        <taxon>Agaricomycotina</taxon>
        <taxon>Agaricomycetes</taxon>
        <taxon>Agaricomycetidae</taxon>
        <taxon>Agaricales</taxon>
        <taxon>Marasmiineae</taxon>
        <taxon>Omphalotaceae</taxon>
        <taxon>Marasmiellus</taxon>
    </lineage>
</organism>